<dbReference type="GO" id="GO:0050661">
    <property type="term" value="F:NADP binding"/>
    <property type="evidence" value="ECO:0007669"/>
    <property type="project" value="InterPro"/>
</dbReference>
<comment type="domain">
    <text evidence="8">Possesses an unusual extended V-shaped dimeric structure with each monomer consisting of three distinct domains arranged along a curved 'spinal' alpha-helix. The N-terminal catalytic domain specifically recognizes the glutamate moiety of the substrate. The second domain is the NADPH-binding domain, and the third C-terminal domain is responsible for dimerization.</text>
</comment>
<evidence type="ECO:0000256" key="2">
    <source>
        <dbReference type="ARBA" id="ARBA00005916"/>
    </source>
</evidence>
<dbReference type="GO" id="GO:0008883">
    <property type="term" value="F:glutamyl-tRNA reductase activity"/>
    <property type="evidence" value="ECO:0007669"/>
    <property type="project" value="UniProtKB-UniRule"/>
</dbReference>
<organism evidence="17 18">
    <name type="scientific">Ezakiella coagulans</name>
    <dbReference type="NCBI Taxonomy" id="46507"/>
    <lineage>
        <taxon>Bacteria</taxon>
        <taxon>Bacillati</taxon>
        <taxon>Bacillota</taxon>
        <taxon>Tissierellia</taxon>
        <taxon>Ezakiella</taxon>
    </lineage>
</organism>
<keyword evidence="18" id="KW-1185">Reference proteome</keyword>
<evidence type="ECO:0000256" key="7">
    <source>
        <dbReference type="ARBA" id="ARBA00047464"/>
    </source>
</evidence>
<name>A0A2U1E5V5_9FIRM</name>
<dbReference type="Proteomes" id="UP000245793">
    <property type="component" value="Unassembled WGS sequence"/>
</dbReference>
<evidence type="ECO:0000313" key="18">
    <source>
        <dbReference type="Proteomes" id="UP000245793"/>
    </source>
</evidence>
<feature type="site" description="Important for activity" evidence="8 12">
    <location>
        <position position="94"/>
    </location>
</feature>
<gene>
    <name evidence="8" type="primary">hemA</name>
    <name evidence="17" type="ORF">C7381_102220</name>
</gene>
<dbReference type="NCBIfam" id="TIGR01035">
    <property type="entry name" value="hemA"/>
    <property type="match status" value="1"/>
</dbReference>
<evidence type="ECO:0000256" key="9">
    <source>
        <dbReference type="PIRSR" id="PIRSR000445-1"/>
    </source>
</evidence>
<dbReference type="InterPro" id="IPR015895">
    <property type="entry name" value="4pyrrol_synth_GluRdtase_N"/>
</dbReference>
<keyword evidence="4 8" id="KW-0521">NADP</keyword>
<dbReference type="UniPathway" id="UPA00251">
    <property type="reaction ID" value="UER00316"/>
</dbReference>
<evidence type="ECO:0000256" key="12">
    <source>
        <dbReference type="PIRSR" id="PIRSR000445-4"/>
    </source>
</evidence>
<evidence type="ECO:0000256" key="6">
    <source>
        <dbReference type="ARBA" id="ARBA00023244"/>
    </source>
</evidence>
<comment type="catalytic activity">
    <reaction evidence="7 8 13">
        <text>(S)-4-amino-5-oxopentanoate + tRNA(Glu) + NADP(+) = L-glutamyl-tRNA(Glu) + NADPH + H(+)</text>
        <dbReference type="Rhea" id="RHEA:12344"/>
        <dbReference type="Rhea" id="RHEA-COMP:9663"/>
        <dbReference type="Rhea" id="RHEA-COMP:9680"/>
        <dbReference type="ChEBI" id="CHEBI:15378"/>
        <dbReference type="ChEBI" id="CHEBI:57501"/>
        <dbReference type="ChEBI" id="CHEBI:57783"/>
        <dbReference type="ChEBI" id="CHEBI:58349"/>
        <dbReference type="ChEBI" id="CHEBI:78442"/>
        <dbReference type="ChEBI" id="CHEBI:78520"/>
        <dbReference type="EC" id="1.2.1.70"/>
    </reaction>
</comment>
<evidence type="ECO:0000256" key="8">
    <source>
        <dbReference type="HAMAP-Rule" id="MF_00087"/>
    </source>
</evidence>
<feature type="domain" description="Tetrapyrrole biosynthesis glutamyl-tRNA reductase dimerisation" evidence="14">
    <location>
        <begin position="314"/>
        <end position="406"/>
    </location>
</feature>
<evidence type="ECO:0000256" key="10">
    <source>
        <dbReference type="PIRSR" id="PIRSR000445-2"/>
    </source>
</evidence>
<evidence type="ECO:0000259" key="16">
    <source>
        <dbReference type="Pfam" id="PF05201"/>
    </source>
</evidence>
<evidence type="ECO:0000313" key="17">
    <source>
        <dbReference type="EMBL" id="PVY95330.1"/>
    </source>
</evidence>
<dbReference type="Pfam" id="PF00745">
    <property type="entry name" value="GlutR_dimer"/>
    <property type="match status" value="1"/>
</dbReference>
<dbReference type="InterPro" id="IPR036343">
    <property type="entry name" value="GluRdtase_N_sf"/>
</dbReference>
<keyword evidence="5 8" id="KW-0560">Oxidoreductase</keyword>
<feature type="active site" description="Nucleophile" evidence="8 9">
    <location>
        <position position="49"/>
    </location>
</feature>
<accession>A0A2U1E5V5</accession>
<dbReference type="RefSeq" id="WP_116479774.1">
    <property type="nucleotide sequence ID" value="NZ_QEKV01000002.1"/>
</dbReference>
<protein>
    <recommendedName>
        <fullName evidence="3 8">Glutamyl-tRNA reductase</fullName>
        <shortName evidence="8">GluTR</shortName>
        <ecNumber evidence="3 8">1.2.1.70</ecNumber>
    </recommendedName>
</protein>
<sequence length="408" mass="47254">MEFFVIGINHHKTPIEIRERLSFRDTDIIEFTEKFAFTKNSEIVILSTCNRSEIYIYSDNITKDELWNYIEKYFKTKIDEEYRFYKMGTEALRHLFYVAIGLDSMVVGEDQIQGQVINAYETAKQLGGAKKFLNKVMREVISFSKYVKTTSRASDMPSSTAYLGIRMIEDKIQLLNKKALIIGIGQMGMLAYKYLAERGADISIANRTYENSLKFKGENEDINIILYSDVNKYIRECEVVVVATASPHTILDEGDFIHSSKKTYVLDLSVPRGVDKNAGDLPNIELYDIDSINMVAKENLKEKEKILKAYAPEIEDKIEEILTWEENTRMDPVFNSAQNYIERLANDTVSYIKAKTNLSSHELRKVEKIVRYSINKASREPLIYAKEMEPSKMKDDVIKFFEEIYNED</sequence>
<evidence type="ECO:0000256" key="11">
    <source>
        <dbReference type="PIRSR" id="PIRSR000445-3"/>
    </source>
</evidence>
<feature type="binding site" evidence="8 10">
    <location>
        <begin position="48"/>
        <end position="51"/>
    </location>
    <ligand>
        <name>substrate</name>
    </ligand>
</feature>
<keyword evidence="6 8" id="KW-0627">Porphyrin biosynthesis</keyword>
<dbReference type="Pfam" id="PF01488">
    <property type="entry name" value="Shikimate_DH"/>
    <property type="match status" value="1"/>
</dbReference>
<comment type="caution">
    <text evidence="17">The sequence shown here is derived from an EMBL/GenBank/DDBJ whole genome shotgun (WGS) entry which is preliminary data.</text>
</comment>
<comment type="similarity">
    <text evidence="2 8 13">Belongs to the glutamyl-tRNA reductase family.</text>
</comment>
<dbReference type="Gene3D" id="3.30.460.30">
    <property type="entry name" value="Glutamyl-tRNA reductase, N-terminal domain"/>
    <property type="match status" value="1"/>
</dbReference>
<dbReference type="PIRSF" id="PIRSF000445">
    <property type="entry name" value="4pyrrol_synth_GluRdtase"/>
    <property type="match status" value="1"/>
</dbReference>
<feature type="binding site" evidence="8 11">
    <location>
        <begin position="183"/>
        <end position="188"/>
    </location>
    <ligand>
        <name>NADP(+)</name>
        <dbReference type="ChEBI" id="CHEBI:58349"/>
    </ligand>
</feature>
<reference evidence="17 18" key="1">
    <citation type="submission" date="2018-04" db="EMBL/GenBank/DDBJ databases">
        <title>Genomic Encyclopedia of Type Strains, Phase IV (KMG-IV): sequencing the most valuable type-strain genomes for metagenomic binning, comparative biology and taxonomic classification.</title>
        <authorList>
            <person name="Goeker M."/>
        </authorList>
    </citation>
    <scope>NUCLEOTIDE SEQUENCE [LARGE SCALE GENOMIC DNA]</scope>
    <source>
        <strain evidence="17 18">DSM 20705</strain>
    </source>
</reference>
<comment type="subunit">
    <text evidence="8">Homodimer.</text>
</comment>
<proteinExistence type="inferred from homology"/>
<dbReference type="CDD" id="cd05213">
    <property type="entry name" value="NAD_bind_Glutamyl_tRNA_reduct"/>
    <property type="match status" value="1"/>
</dbReference>
<feature type="binding site" evidence="8 10">
    <location>
        <position position="115"/>
    </location>
    <ligand>
        <name>substrate</name>
    </ligand>
</feature>
<evidence type="ECO:0000259" key="15">
    <source>
        <dbReference type="Pfam" id="PF01488"/>
    </source>
</evidence>
<evidence type="ECO:0000256" key="13">
    <source>
        <dbReference type="RuleBase" id="RU000584"/>
    </source>
</evidence>
<dbReference type="InterPro" id="IPR015896">
    <property type="entry name" value="4pyrrol_synth_GluRdtase_dimer"/>
</dbReference>
<dbReference type="Gene3D" id="3.40.50.720">
    <property type="entry name" value="NAD(P)-binding Rossmann-like Domain"/>
    <property type="match status" value="1"/>
</dbReference>
<dbReference type="Pfam" id="PF05201">
    <property type="entry name" value="GlutR_N"/>
    <property type="match status" value="1"/>
</dbReference>
<dbReference type="SUPFAM" id="SSF51735">
    <property type="entry name" value="NAD(P)-binding Rossmann-fold domains"/>
    <property type="match status" value="1"/>
</dbReference>
<dbReference type="SUPFAM" id="SSF69742">
    <property type="entry name" value="Glutamyl tRNA-reductase catalytic, N-terminal domain"/>
    <property type="match status" value="1"/>
</dbReference>
<dbReference type="PANTHER" id="PTHR43013">
    <property type="entry name" value="GLUTAMYL-TRNA REDUCTASE"/>
    <property type="match status" value="1"/>
</dbReference>
<dbReference type="HAMAP" id="MF_00087">
    <property type="entry name" value="Glu_tRNA_reductase"/>
    <property type="match status" value="1"/>
</dbReference>
<evidence type="ECO:0000256" key="3">
    <source>
        <dbReference type="ARBA" id="ARBA00012970"/>
    </source>
</evidence>
<feature type="domain" description="Quinate/shikimate 5-dehydrogenase/glutamyl-tRNA reductase" evidence="15">
    <location>
        <begin position="172"/>
        <end position="294"/>
    </location>
</feature>
<evidence type="ECO:0000256" key="1">
    <source>
        <dbReference type="ARBA" id="ARBA00005059"/>
    </source>
</evidence>
<evidence type="ECO:0000256" key="5">
    <source>
        <dbReference type="ARBA" id="ARBA00023002"/>
    </source>
</evidence>
<feature type="binding site" evidence="8 10">
    <location>
        <position position="104"/>
    </location>
    <ligand>
        <name>substrate</name>
    </ligand>
</feature>
<comment type="miscellaneous">
    <text evidence="8">During catalysis, the active site Cys acts as a nucleophile attacking the alpha-carbonyl group of tRNA-bound glutamate with the formation of a thioester intermediate between enzyme and glutamate, and the concomitant release of tRNA(Glu). The thioester intermediate is finally reduced by direct hydride transfer from NADPH, to form the product GSA.</text>
</comment>
<dbReference type="GO" id="GO:0019353">
    <property type="term" value="P:protoporphyrinogen IX biosynthetic process from glutamate"/>
    <property type="evidence" value="ECO:0007669"/>
    <property type="project" value="TreeGrafter"/>
</dbReference>
<dbReference type="FunFam" id="3.30.460.30:FF:000001">
    <property type="entry name" value="Glutamyl-tRNA reductase"/>
    <property type="match status" value="1"/>
</dbReference>
<evidence type="ECO:0000256" key="4">
    <source>
        <dbReference type="ARBA" id="ARBA00022857"/>
    </source>
</evidence>
<feature type="domain" description="Glutamyl-tRNA reductase N-terminal" evidence="16">
    <location>
        <begin position="6"/>
        <end position="150"/>
    </location>
</feature>
<dbReference type="InterPro" id="IPR036291">
    <property type="entry name" value="NAD(P)-bd_dom_sf"/>
</dbReference>
<comment type="function">
    <text evidence="8">Catalyzes the NADPH-dependent reduction of glutamyl-tRNA(Glu) to glutamate 1-semialdehyde (GSA).</text>
</comment>
<dbReference type="EMBL" id="QEKV01000002">
    <property type="protein sequence ID" value="PVY95330.1"/>
    <property type="molecule type" value="Genomic_DNA"/>
</dbReference>
<dbReference type="InterPro" id="IPR000343">
    <property type="entry name" value="4pyrrol_synth_GluRdtase"/>
</dbReference>
<dbReference type="PANTHER" id="PTHR43013:SF1">
    <property type="entry name" value="GLUTAMYL-TRNA REDUCTASE"/>
    <property type="match status" value="1"/>
</dbReference>
<dbReference type="EC" id="1.2.1.70" evidence="3 8"/>
<dbReference type="InterPro" id="IPR006151">
    <property type="entry name" value="Shikm_DH/Glu-tRNA_Rdtase"/>
</dbReference>
<dbReference type="AlphaFoldDB" id="A0A2U1E5V5"/>
<evidence type="ECO:0000259" key="14">
    <source>
        <dbReference type="Pfam" id="PF00745"/>
    </source>
</evidence>
<comment type="pathway">
    <text evidence="1 8 13">Porphyrin-containing compound metabolism; protoporphyrin-IX biosynthesis; 5-aminolevulinate from L-glutamyl-tRNA(Glu): step 1/2.</text>
</comment>
<feature type="binding site" evidence="8 10">
    <location>
        <begin position="109"/>
        <end position="111"/>
    </location>
    <ligand>
        <name>substrate</name>
    </ligand>
</feature>